<proteinExistence type="predicted"/>
<dbReference type="Gene3D" id="1.10.3910.10">
    <property type="entry name" value="SP0561-like"/>
    <property type="match status" value="1"/>
</dbReference>
<accession>A0A1F5BW33</accession>
<dbReference type="SUPFAM" id="SSF140683">
    <property type="entry name" value="SP0561-like"/>
    <property type="match status" value="1"/>
</dbReference>
<feature type="domain" description="DUF1858" evidence="1">
    <location>
        <begin position="1"/>
        <end position="50"/>
    </location>
</feature>
<dbReference type="EMBL" id="MEYS01000001">
    <property type="protein sequence ID" value="OGD34823.1"/>
    <property type="molecule type" value="Genomic_DNA"/>
</dbReference>
<dbReference type="PANTHER" id="PTHR39341:SF1">
    <property type="entry name" value="DUF1858 DOMAIN-CONTAINING PROTEIN"/>
    <property type="match status" value="1"/>
</dbReference>
<dbReference type="InterPro" id="IPR038062">
    <property type="entry name" value="ScdA-like_N_sf"/>
</dbReference>
<gene>
    <name evidence="2" type="ORF">A2988_02745</name>
</gene>
<protein>
    <submittedName>
        <fullName evidence="2">Disulfide oxidoreductase</fullName>
    </submittedName>
</protein>
<dbReference type="NCBIfam" id="TIGR03980">
    <property type="entry name" value="prismane_assoc"/>
    <property type="match status" value="1"/>
</dbReference>
<evidence type="ECO:0000313" key="3">
    <source>
        <dbReference type="Proteomes" id="UP000176650"/>
    </source>
</evidence>
<dbReference type="InterPro" id="IPR023883">
    <property type="entry name" value="CHP03980_redox-disulphide"/>
</dbReference>
<dbReference type="Proteomes" id="UP000176650">
    <property type="component" value="Unassembled WGS sequence"/>
</dbReference>
<reference evidence="2 3" key="1">
    <citation type="journal article" date="2016" name="Nat. Commun.">
        <title>Thousands of microbial genomes shed light on interconnected biogeochemical processes in an aquifer system.</title>
        <authorList>
            <person name="Anantharaman K."/>
            <person name="Brown C.T."/>
            <person name="Hug L.A."/>
            <person name="Sharon I."/>
            <person name="Castelle C.J."/>
            <person name="Probst A.J."/>
            <person name="Thomas B.C."/>
            <person name="Singh A."/>
            <person name="Wilkins M.J."/>
            <person name="Karaoz U."/>
            <person name="Brodie E.L."/>
            <person name="Williams K.H."/>
            <person name="Hubbard S.S."/>
            <person name="Banfield J.F."/>
        </authorList>
    </citation>
    <scope>NUCLEOTIDE SEQUENCE [LARGE SCALE GENOMIC DNA]</scope>
</reference>
<dbReference type="InterPro" id="IPR015077">
    <property type="entry name" value="DUF1858"/>
</dbReference>
<dbReference type="PANTHER" id="PTHR39341">
    <property type="entry name" value="BSL7085 PROTEIN"/>
    <property type="match status" value="1"/>
</dbReference>
<dbReference type="STRING" id="1797298.A2988_02745"/>
<evidence type="ECO:0000313" key="2">
    <source>
        <dbReference type="EMBL" id="OGD34823.1"/>
    </source>
</evidence>
<organism evidence="2 3">
    <name type="scientific">Candidatus Azambacteria bacterium RIFCSPLOWO2_01_FULL_46_25</name>
    <dbReference type="NCBI Taxonomy" id="1797298"/>
    <lineage>
        <taxon>Bacteria</taxon>
        <taxon>Candidatus Azamiibacteriota</taxon>
    </lineage>
</organism>
<comment type="caution">
    <text evidence="2">The sequence shown here is derived from an EMBL/GenBank/DDBJ whole genome shotgun (WGS) entry which is preliminary data.</text>
</comment>
<sequence length="66" mass="7170">MFVADAVSKYPESVEVFSKYGLHCIGCFASQLDTVESGAKVHGINVEHLLYDVNKHIGKKSADSKA</sequence>
<evidence type="ECO:0000259" key="1">
    <source>
        <dbReference type="Pfam" id="PF08984"/>
    </source>
</evidence>
<name>A0A1F5BW33_9BACT</name>
<dbReference type="Pfam" id="PF08984">
    <property type="entry name" value="DUF1858"/>
    <property type="match status" value="1"/>
</dbReference>
<dbReference type="AlphaFoldDB" id="A0A1F5BW33"/>